<dbReference type="InterPro" id="IPR000362">
    <property type="entry name" value="Fumarate_lyase_fam"/>
</dbReference>
<dbReference type="InterPro" id="IPR019468">
    <property type="entry name" value="AdenyloSucc_lyase_C"/>
</dbReference>
<organism evidence="3 4">
    <name type="scientific">Devosia pacifica</name>
    <dbReference type="NCBI Taxonomy" id="1335967"/>
    <lineage>
        <taxon>Bacteria</taxon>
        <taxon>Pseudomonadati</taxon>
        <taxon>Pseudomonadota</taxon>
        <taxon>Alphaproteobacteria</taxon>
        <taxon>Hyphomicrobiales</taxon>
        <taxon>Devosiaceae</taxon>
        <taxon>Devosia</taxon>
    </lineage>
</organism>
<comment type="caution">
    <text evidence="3">The sequence shown here is derived from an EMBL/GenBank/DDBJ whole genome shotgun (WGS) entry which is preliminary data.</text>
</comment>
<evidence type="ECO:0000313" key="4">
    <source>
        <dbReference type="Proteomes" id="UP000646579"/>
    </source>
</evidence>
<dbReference type="PANTHER" id="PTHR43172">
    <property type="entry name" value="ADENYLOSUCCINATE LYASE"/>
    <property type="match status" value="1"/>
</dbReference>
<protein>
    <submittedName>
        <fullName evidence="3">Adenylosuccinate lyase</fullName>
    </submittedName>
</protein>
<accession>A0A918VY06</accession>
<dbReference type="InterPro" id="IPR020557">
    <property type="entry name" value="Fumarate_lyase_CS"/>
</dbReference>
<dbReference type="EMBL" id="BMZE01000004">
    <property type="protein sequence ID" value="GHA35528.1"/>
    <property type="molecule type" value="Genomic_DNA"/>
</dbReference>
<dbReference type="PROSITE" id="PS00163">
    <property type="entry name" value="FUMARATE_LYASES"/>
    <property type="match status" value="1"/>
</dbReference>
<name>A0A918VY06_9HYPH</name>
<dbReference type="Pfam" id="PF00206">
    <property type="entry name" value="Lyase_1"/>
    <property type="match status" value="1"/>
</dbReference>
<evidence type="ECO:0000259" key="2">
    <source>
        <dbReference type="SMART" id="SM00998"/>
    </source>
</evidence>
<dbReference type="PANTHER" id="PTHR43172:SF1">
    <property type="entry name" value="ADENYLOSUCCINATE LYASE"/>
    <property type="match status" value="1"/>
</dbReference>
<dbReference type="PRINTS" id="PR00149">
    <property type="entry name" value="FUMRATELYASE"/>
</dbReference>
<dbReference type="AlphaFoldDB" id="A0A918VY06"/>
<proteinExistence type="predicted"/>
<dbReference type="PRINTS" id="PR00145">
    <property type="entry name" value="ARGSUCLYASE"/>
</dbReference>
<keyword evidence="4" id="KW-1185">Reference proteome</keyword>
<evidence type="ECO:0000256" key="1">
    <source>
        <dbReference type="ARBA" id="ARBA00023239"/>
    </source>
</evidence>
<keyword evidence="1 3" id="KW-0456">Lyase</keyword>
<dbReference type="GO" id="GO:0004018">
    <property type="term" value="F:N6-(1,2-dicarboxyethyl)AMP AMP-lyase (fumarate-forming) activity"/>
    <property type="evidence" value="ECO:0007669"/>
    <property type="project" value="TreeGrafter"/>
</dbReference>
<evidence type="ECO:0000313" key="3">
    <source>
        <dbReference type="EMBL" id="GHA35528.1"/>
    </source>
</evidence>
<feature type="domain" description="Adenylosuccinate lyase C-terminal" evidence="2">
    <location>
        <begin position="364"/>
        <end position="443"/>
    </location>
</feature>
<reference evidence="3" key="2">
    <citation type="submission" date="2020-09" db="EMBL/GenBank/DDBJ databases">
        <authorList>
            <person name="Sun Q."/>
            <person name="Kim S."/>
        </authorList>
    </citation>
    <scope>NUCLEOTIDE SEQUENCE</scope>
    <source>
        <strain evidence="3">KCTC 32437</strain>
    </source>
</reference>
<dbReference type="Pfam" id="PF10397">
    <property type="entry name" value="ADSL_C"/>
    <property type="match status" value="1"/>
</dbReference>
<dbReference type="RefSeq" id="WP_189427024.1">
    <property type="nucleotide sequence ID" value="NZ_BMZE01000004.1"/>
</dbReference>
<dbReference type="Gene3D" id="1.20.200.10">
    <property type="entry name" value="Fumarase/aspartase (Central domain)"/>
    <property type="match status" value="1"/>
</dbReference>
<dbReference type="InterPro" id="IPR022761">
    <property type="entry name" value="Fumarate_lyase_N"/>
</dbReference>
<dbReference type="GO" id="GO:0005829">
    <property type="term" value="C:cytosol"/>
    <property type="evidence" value="ECO:0007669"/>
    <property type="project" value="TreeGrafter"/>
</dbReference>
<dbReference type="Gene3D" id="1.10.40.30">
    <property type="entry name" value="Fumarase/aspartase (C-terminal domain)"/>
    <property type="match status" value="1"/>
</dbReference>
<dbReference type="Proteomes" id="UP000646579">
    <property type="component" value="Unassembled WGS sequence"/>
</dbReference>
<dbReference type="GO" id="GO:0070626">
    <property type="term" value="F:(S)-2-(5-amino-1-(5-phospho-D-ribosyl)imidazole-4-carboxamido) succinate lyase (fumarate-forming) activity"/>
    <property type="evidence" value="ECO:0007669"/>
    <property type="project" value="TreeGrafter"/>
</dbReference>
<dbReference type="CDD" id="cd01597">
    <property type="entry name" value="pCLME"/>
    <property type="match status" value="1"/>
</dbReference>
<dbReference type="GO" id="GO:0044208">
    <property type="term" value="P:'de novo' AMP biosynthetic process"/>
    <property type="evidence" value="ECO:0007669"/>
    <property type="project" value="TreeGrafter"/>
</dbReference>
<sequence>MAHIIDHRFYKNSWGTPEMREVFDERQRFQRWLDIWAGLATVQAELGIVPQEAADEIVAKAKVENLDEDFIFEDLGRAGHTLVPVLRAFEKACGNGAGEWIHYGATTQDIQDTALSMEMRDAWAILLRNLLTLEKICLDKAKAYRDTTMVGRTHNQHGLPMTLGMKIASWAAEIRRDIERLKAMPERSFLLMMHGGVGTMAALGPQANEIVKRLGERFELTVPPVSWASARDGVAEFVSTLGIVAGTMGRIANEVYQLSRTEIGEMHEPMADTVVGSTTMPHKRNAVRSEFSGTMVRVVMNNVALALQSMIVTHERDASVWRLDWHTIPESSVMLDRVIGHMNTVIGGLAVNEARIAENLEMTQGAIMSEALMFRLSDALGKQSAHHVLHGVLMRAAETGTPYRQALQDAPELAGKFDDSEIAALLDYASYVGTAGDQVDATIAESERLSASDPAL</sequence>
<dbReference type="SMART" id="SM00998">
    <property type="entry name" value="ADSL_C"/>
    <property type="match status" value="1"/>
</dbReference>
<gene>
    <name evidence="3" type="ORF">GCM10007989_34360</name>
</gene>
<dbReference type="InterPro" id="IPR008948">
    <property type="entry name" value="L-Aspartase-like"/>
</dbReference>
<dbReference type="SUPFAM" id="SSF48557">
    <property type="entry name" value="L-aspartase-like"/>
    <property type="match status" value="1"/>
</dbReference>
<reference evidence="3" key="1">
    <citation type="journal article" date="2014" name="Int. J. Syst. Evol. Microbiol.">
        <title>Complete genome sequence of Corynebacterium casei LMG S-19264T (=DSM 44701T), isolated from a smear-ripened cheese.</title>
        <authorList>
            <consortium name="US DOE Joint Genome Institute (JGI-PGF)"/>
            <person name="Walter F."/>
            <person name="Albersmeier A."/>
            <person name="Kalinowski J."/>
            <person name="Ruckert C."/>
        </authorList>
    </citation>
    <scope>NUCLEOTIDE SEQUENCE</scope>
    <source>
        <strain evidence="3">KCTC 32437</strain>
    </source>
</reference>